<dbReference type="EMBL" id="JAWJWF010000003">
    <property type="protein sequence ID" value="KAK6635936.1"/>
    <property type="molecule type" value="Genomic_DNA"/>
</dbReference>
<comment type="caution">
    <text evidence="4">The sequence shown here is derived from an EMBL/GenBank/DDBJ whole genome shotgun (WGS) entry which is preliminary data.</text>
</comment>
<dbReference type="PROSITE" id="PS50238">
    <property type="entry name" value="RHOGAP"/>
    <property type="match status" value="1"/>
</dbReference>
<dbReference type="Pfam" id="PF00620">
    <property type="entry name" value="RhoGAP"/>
    <property type="match status" value="1"/>
</dbReference>
<feature type="region of interest" description="Disordered" evidence="2">
    <location>
        <begin position="288"/>
        <end position="321"/>
    </location>
</feature>
<protein>
    <recommendedName>
        <fullName evidence="3">Rho-GAP domain-containing protein</fullName>
    </recommendedName>
</protein>
<evidence type="ECO:0000313" key="4">
    <source>
        <dbReference type="EMBL" id="KAK6635936.1"/>
    </source>
</evidence>
<dbReference type="InterPro" id="IPR008936">
    <property type="entry name" value="Rho_GTPase_activation_prot"/>
</dbReference>
<dbReference type="InterPro" id="IPR000198">
    <property type="entry name" value="RhoGAP_dom"/>
</dbReference>
<dbReference type="SMART" id="SM00324">
    <property type="entry name" value="RhoGAP"/>
    <property type="match status" value="1"/>
</dbReference>
<name>A0ABR1B7S7_POLSC</name>
<dbReference type="SUPFAM" id="SSF48350">
    <property type="entry name" value="GTPase activation domain, GAP"/>
    <property type="match status" value="1"/>
</dbReference>
<dbReference type="PANTHER" id="PTHR15670:SF4">
    <property type="entry name" value="RHO GTPASE-ACTIVATING PROTEIN 11A"/>
    <property type="match status" value="1"/>
</dbReference>
<feature type="region of interest" description="Disordered" evidence="2">
    <location>
        <begin position="365"/>
        <end position="384"/>
    </location>
</feature>
<dbReference type="Gene3D" id="1.10.555.10">
    <property type="entry name" value="Rho GTPase activation protein"/>
    <property type="match status" value="1"/>
</dbReference>
<accession>A0ABR1B7S7</accession>
<reference evidence="4 5" key="1">
    <citation type="submission" date="2023-09" db="EMBL/GenBank/DDBJ databases">
        <title>Genomes of two closely related lineages of the louse Polyplax serrata with different host specificities.</title>
        <authorList>
            <person name="Martinu J."/>
            <person name="Tarabai H."/>
            <person name="Stefka J."/>
            <person name="Hypsa V."/>
        </authorList>
    </citation>
    <scope>NUCLEOTIDE SEQUENCE [LARGE SCALE GENOMIC DNA]</scope>
    <source>
        <strain evidence="4">98ZLc_SE</strain>
    </source>
</reference>
<evidence type="ECO:0000313" key="5">
    <source>
        <dbReference type="Proteomes" id="UP001359485"/>
    </source>
</evidence>
<dbReference type="InterPro" id="IPR042869">
    <property type="entry name" value="ARHGAP11A/B"/>
</dbReference>
<feature type="coiled-coil region" evidence="1">
    <location>
        <begin position="475"/>
        <end position="529"/>
    </location>
</feature>
<feature type="region of interest" description="Disordered" evidence="2">
    <location>
        <begin position="541"/>
        <end position="598"/>
    </location>
</feature>
<feature type="compositionally biased region" description="Basic and acidic residues" evidence="2">
    <location>
        <begin position="366"/>
        <end position="384"/>
    </location>
</feature>
<evidence type="ECO:0000256" key="1">
    <source>
        <dbReference type="SAM" id="Coils"/>
    </source>
</evidence>
<dbReference type="Proteomes" id="UP001359485">
    <property type="component" value="Unassembled WGS sequence"/>
</dbReference>
<evidence type="ECO:0000259" key="3">
    <source>
        <dbReference type="PROSITE" id="PS50238"/>
    </source>
</evidence>
<dbReference type="PANTHER" id="PTHR15670">
    <property type="entry name" value="RHO GTPASE ACTIVATING PROTEIN 11A"/>
    <property type="match status" value="1"/>
</dbReference>
<sequence>MYIFDIENKSNLNDVLLENLKWLGVRCRPPKKLKENEKENVYSEHQVFQKPLRLLKKCSAFRLDGSSVIIPEFLSEACGVIEKEIRVEGIFRKAGSTCKQKERKMELNQGKKLNCEYHVLDACSLVKLFFRELPQPLIPYSYHEIFLKALMLSTYEKELDALMLACLLLPEENLATLAFFMEFLLKVSQHSEKNKMNMKNLAIILTPTLMPLSKETRASNNIEMAHHFKVIEMLIENAERIGVVPNHILMSISSVTNKKPKKKRRSGSITRMFTGLKKIVGSRSSTFSELDDSVTSRTPENVSSLGKRKSGESNSTLSLSAKKKRLSDSAIGYLTPVQCRMYGYVTSVAVRPSLAPKRSCSQLTKIHKDQTEHSNSAEKVTVERRKLQTRTSRLNLVGRYISKKQKSQTKLNRAISGDDLPNPKSVSLLETNLNADDMDEKKKSLSDLQIAEEEIVSQDVTSEKGVVRLSDSELITVHKSEYEDIKNRVSALEEDLELLTSVHSVQYAYEKAKQESERLNETSSDHLAKILKKELRIRTSSENQVVRSPSARRIGSCKRRSRELVKRNSDPRSNLKRGRPNTVLTGLPSPRLRTMSNENTPVPVAKQSLIKRSATFRSDKEEWESGETFFAKEHLLRKISPTSQRRPSLAEIRYQNAGMVLEKAKLFNSLTETKEVALKIPRRQSIRLENLRRLNEADKRMLTRTRSLGSEKKAKSSPLAIAENTVVHTKGSKDQREIIYSHQEVLTPKSHRLHTPIHTGRRDTPSIKKSLVTRSPRNFAKTPGSQVRSTVRTRATPLKVLPEVGGTPRLGLRRSPRFLARTINTPRLKD</sequence>
<keyword evidence="1" id="KW-0175">Coiled coil</keyword>
<feature type="domain" description="Rho-GAP" evidence="3">
    <location>
        <begin position="61"/>
        <end position="242"/>
    </location>
</feature>
<evidence type="ECO:0000256" key="2">
    <source>
        <dbReference type="SAM" id="MobiDB-lite"/>
    </source>
</evidence>
<proteinExistence type="predicted"/>
<feature type="compositionally biased region" description="Polar residues" evidence="2">
    <location>
        <begin position="288"/>
        <end position="304"/>
    </location>
</feature>
<organism evidence="4 5">
    <name type="scientific">Polyplax serrata</name>
    <name type="common">Common mouse louse</name>
    <dbReference type="NCBI Taxonomy" id="468196"/>
    <lineage>
        <taxon>Eukaryota</taxon>
        <taxon>Metazoa</taxon>
        <taxon>Ecdysozoa</taxon>
        <taxon>Arthropoda</taxon>
        <taxon>Hexapoda</taxon>
        <taxon>Insecta</taxon>
        <taxon>Pterygota</taxon>
        <taxon>Neoptera</taxon>
        <taxon>Paraneoptera</taxon>
        <taxon>Psocodea</taxon>
        <taxon>Troctomorpha</taxon>
        <taxon>Phthiraptera</taxon>
        <taxon>Anoplura</taxon>
        <taxon>Polyplacidae</taxon>
        <taxon>Polyplax</taxon>
    </lineage>
</organism>
<keyword evidence="5" id="KW-1185">Reference proteome</keyword>
<gene>
    <name evidence="4" type="ORF">RUM44_001190</name>
</gene>